<keyword evidence="2" id="KW-1185">Reference proteome</keyword>
<dbReference type="Proteomes" id="UP000663828">
    <property type="component" value="Unassembled WGS sequence"/>
</dbReference>
<feature type="non-terminal residue" evidence="1">
    <location>
        <position position="1"/>
    </location>
</feature>
<comment type="caution">
    <text evidence="1">The sequence shown here is derived from an EMBL/GenBank/DDBJ whole genome shotgun (WGS) entry which is preliminary data.</text>
</comment>
<reference evidence="1" key="1">
    <citation type="submission" date="2021-02" db="EMBL/GenBank/DDBJ databases">
        <authorList>
            <person name="Nowell W R."/>
        </authorList>
    </citation>
    <scope>NUCLEOTIDE SEQUENCE</scope>
</reference>
<accession>A0A816AQ99</accession>
<organism evidence="1 2">
    <name type="scientific">Adineta ricciae</name>
    <name type="common">Rotifer</name>
    <dbReference type="NCBI Taxonomy" id="249248"/>
    <lineage>
        <taxon>Eukaryota</taxon>
        <taxon>Metazoa</taxon>
        <taxon>Spiralia</taxon>
        <taxon>Gnathifera</taxon>
        <taxon>Rotifera</taxon>
        <taxon>Eurotatoria</taxon>
        <taxon>Bdelloidea</taxon>
        <taxon>Adinetida</taxon>
        <taxon>Adinetidae</taxon>
        <taxon>Adineta</taxon>
    </lineage>
</organism>
<evidence type="ECO:0000313" key="1">
    <source>
        <dbReference type="EMBL" id="CAF1598790.1"/>
    </source>
</evidence>
<gene>
    <name evidence="1" type="ORF">XAT740_LOCUS47436</name>
</gene>
<evidence type="ECO:0000313" key="2">
    <source>
        <dbReference type="Proteomes" id="UP000663828"/>
    </source>
</evidence>
<sequence>MTDLLFTHDEMKLESLHLLWLDHPNEQSRTIIKLRQNLSETVHYIHDFSSEKECFDYITTNVITTFVVCSEKFTEFLSSFQVYDFNHVHSIYIYSTSNKNSQDNLQKLQNRYCKIKGLYTNITNLIEDLHTVVESFTICQIFNPKNSESQNTTDDFGSWWVGYLDILCHLEYPDGYLKRLVHTLKVYYQTK</sequence>
<dbReference type="AlphaFoldDB" id="A0A816AQ99"/>
<name>A0A816AQ99_ADIRI</name>
<dbReference type="EMBL" id="CAJNOR010006577">
    <property type="protein sequence ID" value="CAF1598790.1"/>
    <property type="molecule type" value="Genomic_DNA"/>
</dbReference>
<proteinExistence type="predicted"/>
<protein>
    <submittedName>
        <fullName evidence="1">Uncharacterized protein</fullName>
    </submittedName>
</protein>